<gene>
    <name evidence="1" type="ORF">SAMN05421863_10922</name>
</gene>
<protein>
    <submittedName>
        <fullName evidence="1">Uncharacterized protein</fullName>
    </submittedName>
</protein>
<proteinExistence type="predicted"/>
<dbReference type="Proteomes" id="UP000183287">
    <property type="component" value="Unassembled WGS sequence"/>
</dbReference>
<organism evidence="1 2">
    <name type="scientific">Nitrosomonas communis</name>
    <dbReference type="NCBI Taxonomy" id="44574"/>
    <lineage>
        <taxon>Bacteria</taxon>
        <taxon>Pseudomonadati</taxon>
        <taxon>Pseudomonadota</taxon>
        <taxon>Betaproteobacteria</taxon>
        <taxon>Nitrosomonadales</taxon>
        <taxon>Nitrosomonadaceae</taxon>
        <taxon>Nitrosomonas</taxon>
    </lineage>
</organism>
<evidence type="ECO:0000313" key="1">
    <source>
        <dbReference type="EMBL" id="SFN05447.1"/>
    </source>
</evidence>
<dbReference type="RefSeq" id="WP_074907071.1">
    <property type="nucleotide sequence ID" value="NZ_FOUB01000092.1"/>
</dbReference>
<dbReference type="EMBL" id="FOUB01000092">
    <property type="protein sequence ID" value="SFN05447.1"/>
    <property type="molecule type" value="Genomic_DNA"/>
</dbReference>
<accession>A0A1I4VWS5</accession>
<reference evidence="2" key="1">
    <citation type="submission" date="2016-10" db="EMBL/GenBank/DDBJ databases">
        <authorList>
            <person name="Varghese N."/>
            <person name="Submissions S."/>
        </authorList>
    </citation>
    <scope>NUCLEOTIDE SEQUENCE [LARGE SCALE GENOMIC DNA]</scope>
    <source>
        <strain evidence="2">Nm44</strain>
    </source>
</reference>
<sequence>MISHNVFDLKSARITLRIIILIWLGMSSAVAELPTNDDFATSTIVTEPLPFINAINTSKAITAKDDPYCSGQESTVWQRFLH</sequence>
<name>A0A1I4VWS5_9PROT</name>
<evidence type="ECO:0000313" key="2">
    <source>
        <dbReference type="Proteomes" id="UP000183287"/>
    </source>
</evidence>
<dbReference type="AlphaFoldDB" id="A0A1I4VWS5"/>
<keyword evidence="2" id="KW-1185">Reference proteome</keyword>